<feature type="compositionally biased region" description="Polar residues" evidence="1">
    <location>
        <begin position="796"/>
        <end position="829"/>
    </location>
</feature>
<evidence type="ECO:0008006" key="4">
    <source>
        <dbReference type="Google" id="ProtNLM"/>
    </source>
</evidence>
<proteinExistence type="predicted"/>
<organism evidence="2 3">
    <name type="scientific">Sclerotinia nivalis</name>
    <dbReference type="NCBI Taxonomy" id="352851"/>
    <lineage>
        <taxon>Eukaryota</taxon>
        <taxon>Fungi</taxon>
        <taxon>Dikarya</taxon>
        <taxon>Ascomycota</taxon>
        <taxon>Pezizomycotina</taxon>
        <taxon>Leotiomycetes</taxon>
        <taxon>Helotiales</taxon>
        <taxon>Sclerotiniaceae</taxon>
        <taxon>Sclerotinia</taxon>
    </lineage>
</organism>
<accession>A0A9X0ADI9</accession>
<feature type="region of interest" description="Disordered" evidence="1">
    <location>
        <begin position="374"/>
        <end position="434"/>
    </location>
</feature>
<dbReference type="Proteomes" id="UP001152300">
    <property type="component" value="Unassembled WGS sequence"/>
</dbReference>
<keyword evidence="3" id="KW-1185">Reference proteome</keyword>
<comment type="caution">
    <text evidence="2">The sequence shown here is derived from an EMBL/GenBank/DDBJ whole genome shotgun (WGS) entry which is preliminary data.</text>
</comment>
<feature type="region of interest" description="Disordered" evidence="1">
    <location>
        <begin position="765"/>
        <end position="836"/>
    </location>
</feature>
<dbReference type="AlphaFoldDB" id="A0A9X0ADI9"/>
<evidence type="ECO:0000313" key="3">
    <source>
        <dbReference type="Proteomes" id="UP001152300"/>
    </source>
</evidence>
<gene>
    <name evidence="2" type="ORF">OCU04_011076</name>
</gene>
<sequence>MASSEANERNEWPITPDILGIETATICNIACKEQEITFHTKPLTRLSPKFAQFCRRKKQADGRFTLTCAQNKYDTFTCIALYAYHGKVPTAPMEIDPIYTQRLRWIYYVAEEFALHDLMNKTIDAIRTYEFKHKQEIHFHVEEIYRNTSKGSLLRWYSAASAAWSWGRETGPATASQRDNRKKFISAGRGNPDIFADFHLVDLFHRDHIRGFDTDWRDVHDSGLPVCAFHCHAPGETCHRTGITEPAEVPEHISKTFDGVKDAVLLERSQIIDTPSDQDMRSSARQSTPPESPEADARQMEDSNMRSNVENNTPLLSAEHENILPSVGESNGTMNDGKDTRTPQASTAAASKIREVEQGTKAFAAVPLALIRNPPSTRVVPPESKKIDRPHKSASTNLENEAPTEDPYGNSDVDMDREDPESSRRQTKQTTARYDEQLASAWGVPLSSLPPQKTRIVPGTVVPTTKVGDFKRPQVNRTAPDIRESPACEKDKNQNIKTGTKKRKSIVSEDETNQDPHFAVTKKPKTAHLGTKATIKASGSHKVTGKKPSVVQDSDTESSEEDSSELSTELSSSDEDGDEDEYDKIIDDWSSDEDSSSWEDQKSTQTGIHQDSDSSNNDSESEEQETEQSFIDSGIHSHTSSKATCSSVLIQSQPSFSHPGTSNSQDIPGVAPLQPGYCLIYNYRGRCNKACGLQHLCLKCDLQHSSLHHHQYQPNFRAVNNDPSIETCPNWNAGRCAVRVTNCTLRHICSICNGGHRSIYHEHEDAFPKSEKSGRDRTTRESHHFHREGRLDHHQSQTNSPHISGSMTENWPDNSHSPSRRQTLNQNEETSTRDPNLELPFASCQMWQRGTCIRKRTRCQLAHICERCGQLTHRTAKHDTYMSKTAPNA</sequence>
<dbReference type="OrthoDB" id="3532955at2759"/>
<feature type="region of interest" description="Disordered" evidence="1">
    <location>
        <begin position="325"/>
        <end position="353"/>
    </location>
</feature>
<feature type="region of interest" description="Disordered" evidence="1">
    <location>
        <begin position="271"/>
        <end position="310"/>
    </location>
</feature>
<feature type="compositionally biased region" description="Acidic residues" evidence="1">
    <location>
        <begin position="554"/>
        <end position="564"/>
    </location>
</feature>
<feature type="compositionally biased region" description="Basic and acidic residues" evidence="1">
    <location>
        <begin position="765"/>
        <end position="795"/>
    </location>
</feature>
<feature type="compositionally biased region" description="Basic and acidic residues" evidence="1">
    <location>
        <begin position="295"/>
        <end position="304"/>
    </location>
</feature>
<feature type="compositionally biased region" description="Basic and acidic residues" evidence="1">
    <location>
        <begin position="480"/>
        <end position="494"/>
    </location>
</feature>
<feature type="region of interest" description="Disordered" evidence="1">
    <location>
        <begin position="465"/>
        <end position="638"/>
    </location>
</feature>
<feature type="compositionally biased region" description="Acidic residues" evidence="1">
    <location>
        <begin position="572"/>
        <end position="582"/>
    </location>
</feature>
<reference evidence="2" key="1">
    <citation type="submission" date="2022-11" db="EMBL/GenBank/DDBJ databases">
        <title>Genome Resource of Sclerotinia nivalis Strain SnTB1, a Plant Pathogen Isolated from American Ginseng.</title>
        <authorList>
            <person name="Fan S."/>
        </authorList>
    </citation>
    <scope>NUCLEOTIDE SEQUENCE</scope>
    <source>
        <strain evidence="2">SnTB1</strain>
    </source>
</reference>
<evidence type="ECO:0000256" key="1">
    <source>
        <dbReference type="SAM" id="MobiDB-lite"/>
    </source>
</evidence>
<protein>
    <recommendedName>
        <fullName evidence="4">C3H1-type domain-containing protein</fullName>
    </recommendedName>
</protein>
<feature type="compositionally biased region" description="Polar residues" evidence="1">
    <location>
        <begin position="271"/>
        <end position="289"/>
    </location>
</feature>
<evidence type="ECO:0000313" key="2">
    <source>
        <dbReference type="EMBL" id="KAJ8060772.1"/>
    </source>
</evidence>
<name>A0A9X0ADI9_9HELO</name>
<dbReference type="EMBL" id="JAPEIS010000013">
    <property type="protein sequence ID" value="KAJ8060772.1"/>
    <property type="molecule type" value="Genomic_DNA"/>
</dbReference>